<name>A0A926NYV7_9HYPH</name>
<protein>
    <submittedName>
        <fullName evidence="2">Uncharacterized protein</fullName>
    </submittedName>
</protein>
<evidence type="ECO:0000256" key="1">
    <source>
        <dbReference type="SAM" id="SignalP"/>
    </source>
</evidence>
<keyword evidence="1" id="KW-0732">Signal</keyword>
<proteinExistence type="predicted"/>
<feature type="chain" id="PRO_5037870856" evidence="1">
    <location>
        <begin position="25"/>
        <end position="196"/>
    </location>
</feature>
<sequence>MRRTVVSASVGILLALSQHQSAFAGGRALACYEQAVVPAVYQTVQEQVLVRPASSHVVRQPAVYAYRARQVVLQPERISYRTVAPVYALQSRRVQVRPASYGWEYRVRKGRRILCKIAYPPAYSTVQERVLVKPGGRVAVRQPAIYGSVKERVLVQPASQQVVREPAVYSTVTRTVKVREAQTVWKPVRVRSGCRY</sequence>
<reference evidence="2" key="1">
    <citation type="submission" date="2020-05" db="EMBL/GenBank/DDBJ databases">
        <title>Identification of trans-AT polyketide cluster in two marine bacteria, producers of a novel glutaramide-containing polyketide sesbanimide D and analogs.</title>
        <authorList>
            <person name="Kacar D."/>
            <person name="Rodriguez P."/>
            <person name="Canedo L."/>
            <person name="Gonzalez E."/>
            <person name="Galan B."/>
            <person name="De La Calle F."/>
            <person name="Garcia J.L."/>
        </authorList>
    </citation>
    <scope>NUCLEOTIDE SEQUENCE</scope>
    <source>
        <strain evidence="2">PHM038</strain>
    </source>
</reference>
<accession>A0A926NYV7</accession>
<evidence type="ECO:0000313" key="2">
    <source>
        <dbReference type="EMBL" id="MBD1547904.1"/>
    </source>
</evidence>
<dbReference type="AlphaFoldDB" id="A0A926NYV7"/>
<dbReference type="RefSeq" id="WP_190292661.1">
    <property type="nucleotide sequence ID" value="NZ_JABFCZ010000018.1"/>
</dbReference>
<comment type="caution">
    <text evidence="2">The sequence shown here is derived from an EMBL/GenBank/DDBJ whole genome shotgun (WGS) entry which is preliminary data.</text>
</comment>
<dbReference type="Proteomes" id="UP000598467">
    <property type="component" value="Unassembled WGS sequence"/>
</dbReference>
<evidence type="ECO:0000313" key="3">
    <source>
        <dbReference type="Proteomes" id="UP000598467"/>
    </source>
</evidence>
<gene>
    <name evidence="2" type="ORF">HK439_16670</name>
</gene>
<feature type="signal peptide" evidence="1">
    <location>
        <begin position="1"/>
        <end position="24"/>
    </location>
</feature>
<dbReference type="EMBL" id="JABFCZ010000018">
    <property type="protein sequence ID" value="MBD1547904.1"/>
    <property type="molecule type" value="Genomic_DNA"/>
</dbReference>
<organism evidence="2 3">
    <name type="scientific">Roseibium aggregatum</name>
    <dbReference type="NCBI Taxonomy" id="187304"/>
    <lineage>
        <taxon>Bacteria</taxon>
        <taxon>Pseudomonadati</taxon>
        <taxon>Pseudomonadota</taxon>
        <taxon>Alphaproteobacteria</taxon>
        <taxon>Hyphomicrobiales</taxon>
        <taxon>Stappiaceae</taxon>
        <taxon>Roseibium</taxon>
    </lineage>
</organism>